<reference evidence="7 8" key="1">
    <citation type="submission" date="2016-10" db="EMBL/GenBank/DDBJ databases">
        <authorList>
            <person name="de Groot N.N."/>
        </authorList>
    </citation>
    <scope>NUCLEOTIDE SEQUENCE [LARGE SCALE GENOMIC DNA]</scope>
    <source>
        <strain evidence="7 8">DSM 18610</strain>
    </source>
</reference>
<dbReference type="STRING" id="390241.SAMN04488023_13542"/>
<feature type="transmembrane region" description="Helical" evidence="5">
    <location>
        <begin position="370"/>
        <end position="389"/>
    </location>
</feature>
<dbReference type="InterPro" id="IPR011990">
    <property type="entry name" value="TPR-like_helical_dom_sf"/>
</dbReference>
<accession>A0A1H9UZ88</accession>
<evidence type="ECO:0000256" key="4">
    <source>
        <dbReference type="ARBA" id="ARBA00023136"/>
    </source>
</evidence>
<feature type="transmembrane region" description="Helical" evidence="5">
    <location>
        <begin position="427"/>
        <end position="445"/>
    </location>
</feature>
<dbReference type="EMBL" id="FOGG01000035">
    <property type="protein sequence ID" value="SES14641.1"/>
    <property type="molecule type" value="Genomic_DNA"/>
</dbReference>
<feature type="transmembrane region" description="Helical" evidence="5">
    <location>
        <begin position="109"/>
        <end position="130"/>
    </location>
</feature>
<dbReference type="RefSeq" id="WP_090887968.1">
    <property type="nucleotide sequence ID" value="NZ_FOGG01000035.1"/>
</dbReference>
<dbReference type="AlphaFoldDB" id="A0A1H9UZ88"/>
<feature type="transmembrane region" description="Helical" evidence="5">
    <location>
        <begin position="49"/>
        <end position="66"/>
    </location>
</feature>
<evidence type="ECO:0000313" key="7">
    <source>
        <dbReference type="EMBL" id="SES14641.1"/>
    </source>
</evidence>
<feature type="transmembrane region" description="Helical" evidence="5">
    <location>
        <begin position="139"/>
        <end position="162"/>
    </location>
</feature>
<name>A0A1H9UZ88_9SPHI</name>
<feature type="transmembrane region" description="Helical" evidence="5">
    <location>
        <begin position="229"/>
        <end position="247"/>
    </location>
</feature>
<keyword evidence="2 5" id="KW-0812">Transmembrane</keyword>
<gene>
    <name evidence="7" type="ORF">SAMN04488023_13542</name>
</gene>
<keyword evidence="7" id="KW-0436">Ligase</keyword>
<dbReference type="PANTHER" id="PTHR37422:SF23">
    <property type="entry name" value="TEICHURONIC ACID BIOSYNTHESIS PROTEIN TUAE"/>
    <property type="match status" value="1"/>
</dbReference>
<comment type="subcellular location">
    <subcellularLocation>
        <location evidence="1">Membrane</location>
        <topology evidence="1">Multi-pass membrane protein</topology>
    </subcellularLocation>
</comment>
<evidence type="ECO:0000256" key="2">
    <source>
        <dbReference type="ARBA" id="ARBA00022692"/>
    </source>
</evidence>
<dbReference type="InterPro" id="IPR007016">
    <property type="entry name" value="O-antigen_ligase-rel_domated"/>
</dbReference>
<evidence type="ECO:0000256" key="1">
    <source>
        <dbReference type="ARBA" id="ARBA00004141"/>
    </source>
</evidence>
<keyword evidence="8" id="KW-1185">Reference proteome</keyword>
<feature type="transmembrane region" description="Helical" evidence="5">
    <location>
        <begin position="457"/>
        <end position="476"/>
    </location>
</feature>
<feature type="transmembrane region" description="Helical" evidence="5">
    <location>
        <begin position="21"/>
        <end position="43"/>
    </location>
</feature>
<evidence type="ECO:0000313" key="8">
    <source>
        <dbReference type="Proteomes" id="UP000199572"/>
    </source>
</evidence>
<protein>
    <submittedName>
        <fullName evidence="7">O-antigen ligase</fullName>
    </submittedName>
</protein>
<feature type="transmembrane region" description="Helical" evidence="5">
    <location>
        <begin position="205"/>
        <end position="223"/>
    </location>
</feature>
<dbReference type="OrthoDB" id="665122at2"/>
<feature type="domain" description="O-antigen ligase-related" evidence="6">
    <location>
        <begin position="213"/>
        <end position="376"/>
    </location>
</feature>
<organism evidence="7 8">
    <name type="scientific">Pedobacter rhizosphaerae</name>
    <dbReference type="NCBI Taxonomy" id="390241"/>
    <lineage>
        <taxon>Bacteria</taxon>
        <taxon>Pseudomonadati</taxon>
        <taxon>Bacteroidota</taxon>
        <taxon>Sphingobacteriia</taxon>
        <taxon>Sphingobacteriales</taxon>
        <taxon>Sphingobacteriaceae</taxon>
        <taxon>Pedobacter</taxon>
    </lineage>
</organism>
<sequence length="674" mass="76233">MQGEKQKVKSSQVLTSKPSTITNNIILVIVSLYFLVDCVPKVAIIDQMGIHWLLIALLNLIAGLFILKSNEFLNGIKSLFKNKVTWLYLAFVTISGISIFFALNKSEGLVIYARLLTICITVFIFGILFYDRKNLLKDLVVVVMLIVLAQSFNGVMQFFAGLGKIDLSTLVNSLQSTTGNKNIFAAALVIKIPLIIYCILKRQGIFRYLGLLTLFLAVLPVFFINARSAYLGLISSFLIVGGLTIYLQLKSKAMAQFKLNSLLILGIYVLAFFISQNTLNKAKLFNQTTVYGTFGDRLGTVVDTNNEATNIRLKYWKGAFNLISKRPLTGVGYGNWKLYSPLYTGPLINDNLFSKHPHNDFIEIAGESGILNSIIFLSIFICAFFSALSIIRSKRDPEIKLIAIIILGSLAGYFIDAFFNFPSERPNIQVLFAFILGVILTNYFASTGGHSESHRPISKLIFIVPTILFGIVTVYVHTLAFQSMKVQWVVDNDLNSIDNLPGAIPNLKYAQVNSVLPDYPQIAENSEIIAFKKAKYLRVEKRYQEAIHLLDSVQYQSPYLPYSDDLRCNIYLETKQLDSAFKYGKKAASIKPRNFYYYRMASYLARVNNDIDGVHKLFKTYHTYRNDQQSWSYYALTMFYSKANRAEVKKVVDSGLKYFPQDTIMLSYRPLLPK</sequence>
<dbReference type="GO" id="GO:0016020">
    <property type="term" value="C:membrane"/>
    <property type="evidence" value="ECO:0007669"/>
    <property type="project" value="UniProtKB-SubCell"/>
</dbReference>
<evidence type="ECO:0000256" key="5">
    <source>
        <dbReference type="SAM" id="Phobius"/>
    </source>
</evidence>
<feature type="transmembrane region" description="Helical" evidence="5">
    <location>
        <begin position="182"/>
        <end position="200"/>
    </location>
</feature>
<feature type="transmembrane region" description="Helical" evidence="5">
    <location>
        <begin position="401"/>
        <end position="421"/>
    </location>
</feature>
<evidence type="ECO:0000259" key="6">
    <source>
        <dbReference type="Pfam" id="PF04932"/>
    </source>
</evidence>
<keyword evidence="4 5" id="KW-0472">Membrane</keyword>
<keyword evidence="3 5" id="KW-1133">Transmembrane helix</keyword>
<dbReference type="InterPro" id="IPR051533">
    <property type="entry name" value="WaaL-like"/>
</dbReference>
<feature type="transmembrane region" description="Helical" evidence="5">
    <location>
        <begin position="86"/>
        <end position="103"/>
    </location>
</feature>
<evidence type="ECO:0000256" key="3">
    <source>
        <dbReference type="ARBA" id="ARBA00022989"/>
    </source>
</evidence>
<dbReference type="GO" id="GO:0016874">
    <property type="term" value="F:ligase activity"/>
    <property type="evidence" value="ECO:0007669"/>
    <property type="project" value="UniProtKB-KW"/>
</dbReference>
<dbReference type="Proteomes" id="UP000199572">
    <property type="component" value="Unassembled WGS sequence"/>
</dbReference>
<dbReference type="Pfam" id="PF04932">
    <property type="entry name" value="Wzy_C"/>
    <property type="match status" value="1"/>
</dbReference>
<dbReference type="SUPFAM" id="SSF48452">
    <property type="entry name" value="TPR-like"/>
    <property type="match status" value="1"/>
</dbReference>
<dbReference type="PANTHER" id="PTHR37422">
    <property type="entry name" value="TEICHURONIC ACID BIOSYNTHESIS PROTEIN TUAE"/>
    <property type="match status" value="1"/>
</dbReference>
<proteinExistence type="predicted"/>
<feature type="transmembrane region" description="Helical" evidence="5">
    <location>
        <begin position="259"/>
        <end position="276"/>
    </location>
</feature>
<dbReference type="Gene3D" id="1.25.40.10">
    <property type="entry name" value="Tetratricopeptide repeat domain"/>
    <property type="match status" value="1"/>
</dbReference>